<reference evidence="2" key="1">
    <citation type="journal article" date="2023" name="Nat. Plants">
        <title>Single-cell RNA sequencing provides a high-resolution roadmap for understanding the multicellular compartmentation of specialized metabolism.</title>
        <authorList>
            <person name="Sun S."/>
            <person name="Shen X."/>
            <person name="Li Y."/>
            <person name="Li Y."/>
            <person name="Wang S."/>
            <person name="Li R."/>
            <person name="Zhang H."/>
            <person name="Shen G."/>
            <person name="Guo B."/>
            <person name="Wei J."/>
            <person name="Xu J."/>
            <person name="St-Pierre B."/>
            <person name="Chen S."/>
            <person name="Sun C."/>
        </authorList>
    </citation>
    <scope>NUCLEOTIDE SEQUENCE [LARGE SCALE GENOMIC DNA]</scope>
</reference>
<comment type="caution">
    <text evidence="1">The sequence shown here is derived from an EMBL/GenBank/DDBJ whole genome shotgun (WGS) entry which is preliminary data.</text>
</comment>
<dbReference type="Proteomes" id="UP001060085">
    <property type="component" value="Linkage Group LG01"/>
</dbReference>
<organism evidence="1 2">
    <name type="scientific">Catharanthus roseus</name>
    <name type="common">Madagascar periwinkle</name>
    <name type="synonym">Vinca rosea</name>
    <dbReference type="NCBI Taxonomy" id="4058"/>
    <lineage>
        <taxon>Eukaryota</taxon>
        <taxon>Viridiplantae</taxon>
        <taxon>Streptophyta</taxon>
        <taxon>Embryophyta</taxon>
        <taxon>Tracheophyta</taxon>
        <taxon>Spermatophyta</taxon>
        <taxon>Magnoliopsida</taxon>
        <taxon>eudicotyledons</taxon>
        <taxon>Gunneridae</taxon>
        <taxon>Pentapetalae</taxon>
        <taxon>asterids</taxon>
        <taxon>lamiids</taxon>
        <taxon>Gentianales</taxon>
        <taxon>Apocynaceae</taxon>
        <taxon>Rauvolfioideae</taxon>
        <taxon>Vinceae</taxon>
        <taxon>Catharanthinae</taxon>
        <taxon>Catharanthus</taxon>
    </lineage>
</organism>
<evidence type="ECO:0000313" key="2">
    <source>
        <dbReference type="Proteomes" id="UP001060085"/>
    </source>
</evidence>
<keyword evidence="2" id="KW-1185">Reference proteome</keyword>
<protein>
    <submittedName>
        <fullName evidence="1">Uncharacterized protein</fullName>
    </submittedName>
</protein>
<accession>A0ACC0CFI6</accession>
<sequence>MDKSYWEHVSIAHRKIQKSSDSSLDSGSRSGSSFCERGRLPRALRGRDRGRSIRRNSLSSVIALSPCSTFPYIDAFPSFVYPFIENWKNVNVDRNCGYWVVADFVFGDEHQWHELSDTWQNNNILLSYKYEMDAHCPLDTCNGNITVVIESVVGQRLILTGLQIRTQVAIFDKV</sequence>
<evidence type="ECO:0000313" key="1">
    <source>
        <dbReference type="EMBL" id="KAI5683516.1"/>
    </source>
</evidence>
<proteinExistence type="predicted"/>
<gene>
    <name evidence="1" type="ORF">M9H77_04744</name>
</gene>
<dbReference type="EMBL" id="CM044701">
    <property type="protein sequence ID" value="KAI5683516.1"/>
    <property type="molecule type" value="Genomic_DNA"/>
</dbReference>
<name>A0ACC0CFI6_CATRO</name>